<dbReference type="Proteomes" id="UP001285908">
    <property type="component" value="Unassembled WGS sequence"/>
</dbReference>
<evidence type="ECO:0000313" key="3">
    <source>
        <dbReference type="Proteomes" id="UP001285908"/>
    </source>
</evidence>
<protein>
    <submittedName>
        <fullName evidence="2">Uncharacterized protein</fullName>
    </submittedName>
</protein>
<name>A0AAJ0I8T5_9PEZI</name>
<evidence type="ECO:0000256" key="1">
    <source>
        <dbReference type="SAM" id="MobiDB-lite"/>
    </source>
</evidence>
<gene>
    <name evidence="2" type="ORF">B0T23DRAFT_317049</name>
</gene>
<feature type="compositionally biased region" description="Pro residues" evidence="1">
    <location>
        <begin position="1"/>
        <end position="12"/>
    </location>
</feature>
<feature type="compositionally biased region" description="Acidic residues" evidence="1">
    <location>
        <begin position="133"/>
        <end position="142"/>
    </location>
</feature>
<reference evidence="2 3" key="1">
    <citation type="journal article" date="2023" name="Mol. Phylogenet. Evol.">
        <title>Genome-scale phylogeny and comparative genomics of the fungal order Sordariales.</title>
        <authorList>
            <person name="Hensen N."/>
            <person name="Bonometti L."/>
            <person name="Westerberg I."/>
            <person name="Brannstrom I.O."/>
            <person name="Guillou S."/>
            <person name="Cros-Aarteil S."/>
            <person name="Calhoun S."/>
            <person name="Haridas S."/>
            <person name="Kuo A."/>
            <person name="Mondo S."/>
            <person name="Pangilinan J."/>
            <person name="Riley R."/>
            <person name="LaButti K."/>
            <person name="Andreopoulos B."/>
            <person name="Lipzen A."/>
            <person name="Chen C."/>
            <person name="Yan M."/>
            <person name="Daum C."/>
            <person name="Ng V."/>
            <person name="Clum A."/>
            <person name="Steindorff A."/>
            <person name="Ohm R.A."/>
            <person name="Martin F."/>
            <person name="Silar P."/>
            <person name="Natvig D.O."/>
            <person name="Lalanne C."/>
            <person name="Gautier V."/>
            <person name="Ament-Velasquez S.L."/>
            <person name="Kruys A."/>
            <person name="Hutchinson M.I."/>
            <person name="Powell A.J."/>
            <person name="Barry K."/>
            <person name="Miller A.N."/>
            <person name="Grigoriev I.V."/>
            <person name="Debuchy R."/>
            <person name="Gladieux P."/>
            <person name="Hiltunen Thoren M."/>
            <person name="Johannesson H."/>
        </authorList>
    </citation>
    <scope>NUCLEOTIDE SEQUENCE [LARGE SCALE GENOMIC DNA]</scope>
    <source>
        <strain evidence="2 3">FGSC 10403</strain>
    </source>
</reference>
<feature type="region of interest" description="Disordered" evidence="1">
    <location>
        <begin position="1"/>
        <end position="154"/>
    </location>
</feature>
<feature type="compositionally biased region" description="Basic and acidic residues" evidence="1">
    <location>
        <begin position="35"/>
        <end position="47"/>
    </location>
</feature>
<dbReference type="GeneID" id="87872595"/>
<evidence type="ECO:0000313" key="2">
    <source>
        <dbReference type="EMBL" id="KAK3492944.1"/>
    </source>
</evidence>
<organism evidence="2 3">
    <name type="scientific">Neurospora hispaniola</name>
    <dbReference type="NCBI Taxonomy" id="588809"/>
    <lineage>
        <taxon>Eukaryota</taxon>
        <taxon>Fungi</taxon>
        <taxon>Dikarya</taxon>
        <taxon>Ascomycota</taxon>
        <taxon>Pezizomycotina</taxon>
        <taxon>Sordariomycetes</taxon>
        <taxon>Sordariomycetidae</taxon>
        <taxon>Sordariales</taxon>
        <taxon>Sordariaceae</taxon>
        <taxon>Neurospora</taxon>
    </lineage>
</organism>
<proteinExistence type="predicted"/>
<keyword evidence="3" id="KW-1185">Reference proteome</keyword>
<comment type="caution">
    <text evidence="2">The sequence shown here is derived from an EMBL/GenBank/DDBJ whole genome shotgun (WGS) entry which is preliminary data.</text>
</comment>
<dbReference type="AlphaFoldDB" id="A0AAJ0I8T5"/>
<sequence>MEANPPTTPPGPSKRKSPSSHETSLPQARNQKRQRIVEREEPSHKLSDPSPHQHTTSPKKILESEHEDEESEGESIVSDPTDNEFEGATGNQPHIADDLDRAIHRNTRRPILVPVEPELSTSDIDDLLSNSEFDLDSGEEESNSTTKGSPSRRIAGRNEEGYYVAMSGLEYYNSLPEPDLRREAIRWMEENSRADPKGTVVYPPPWYIATRFDPPRPRLWIKDFFSGRVRPRQLVNDRLAEMTVAQREEWAREHGMGGYDDDDTE</sequence>
<dbReference type="EMBL" id="JAULSX010000004">
    <property type="protein sequence ID" value="KAK3492944.1"/>
    <property type="molecule type" value="Genomic_DNA"/>
</dbReference>
<dbReference type="RefSeq" id="XP_062693402.1">
    <property type="nucleotide sequence ID" value="XM_062834973.1"/>
</dbReference>
<accession>A0AAJ0I8T5</accession>